<evidence type="ECO:0000313" key="4">
    <source>
        <dbReference type="Proteomes" id="UP001500034"/>
    </source>
</evidence>
<keyword evidence="1" id="KW-0808">Transferase</keyword>
<dbReference type="RefSeq" id="WP_345588520.1">
    <property type="nucleotide sequence ID" value="NZ_BAABCQ010000004.1"/>
</dbReference>
<reference evidence="4" key="1">
    <citation type="journal article" date="2019" name="Int. J. Syst. Evol. Microbiol.">
        <title>The Global Catalogue of Microorganisms (GCM) 10K type strain sequencing project: providing services to taxonomists for standard genome sequencing and annotation.</title>
        <authorList>
            <consortium name="The Broad Institute Genomics Platform"/>
            <consortium name="The Broad Institute Genome Sequencing Center for Infectious Disease"/>
            <person name="Wu L."/>
            <person name="Ma J."/>
        </authorList>
    </citation>
    <scope>NUCLEOTIDE SEQUENCE [LARGE SCALE GENOMIC DNA]</scope>
    <source>
        <strain evidence="4">JCM 17027</strain>
    </source>
</reference>
<evidence type="ECO:0000259" key="2">
    <source>
        <dbReference type="Pfam" id="PF13581"/>
    </source>
</evidence>
<keyword evidence="4" id="KW-1185">Reference proteome</keyword>
<dbReference type="EMBL" id="BAABCQ010000004">
    <property type="protein sequence ID" value="GAA3953542.1"/>
    <property type="molecule type" value="Genomic_DNA"/>
</dbReference>
<dbReference type="SUPFAM" id="SSF55874">
    <property type="entry name" value="ATPase domain of HSP90 chaperone/DNA topoisomerase II/histidine kinase"/>
    <property type="match status" value="1"/>
</dbReference>
<proteinExistence type="predicted"/>
<dbReference type="Gene3D" id="3.30.565.10">
    <property type="entry name" value="Histidine kinase-like ATPase, C-terminal domain"/>
    <property type="match status" value="1"/>
</dbReference>
<evidence type="ECO:0000256" key="1">
    <source>
        <dbReference type="ARBA" id="ARBA00022527"/>
    </source>
</evidence>
<dbReference type="InterPro" id="IPR003594">
    <property type="entry name" value="HATPase_dom"/>
</dbReference>
<dbReference type="PANTHER" id="PTHR35526">
    <property type="entry name" value="ANTI-SIGMA-F FACTOR RSBW-RELATED"/>
    <property type="match status" value="1"/>
</dbReference>
<sequence>MQTPWPPLPTTTPKDIGWRLPRHARSVGRAHALFRDQAASWELPQDMTDTAELLLSELMTNAYRHARVPAGREIRARCLLTDDRLRVTVTDADATLPTPATACPDDVSGRGLALVVALTDDWGAEGRDCGIGKEVWFEMSRVPGVSEEASRRVSGGAG</sequence>
<dbReference type="CDD" id="cd16936">
    <property type="entry name" value="HATPase_RsbW-like"/>
    <property type="match status" value="1"/>
</dbReference>
<dbReference type="PANTHER" id="PTHR35526:SF3">
    <property type="entry name" value="ANTI-SIGMA-F FACTOR RSBW"/>
    <property type="match status" value="1"/>
</dbReference>
<dbReference type="InterPro" id="IPR050267">
    <property type="entry name" value="Anti-sigma-factor_SerPK"/>
</dbReference>
<organism evidence="3 4">
    <name type="scientific">Streptomyces marokkonensis</name>
    <dbReference type="NCBI Taxonomy" id="324855"/>
    <lineage>
        <taxon>Bacteria</taxon>
        <taxon>Bacillati</taxon>
        <taxon>Actinomycetota</taxon>
        <taxon>Actinomycetes</taxon>
        <taxon>Kitasatosporales</taxon>
        <taxon>Streptomycetaceae</taxon>
        <taxon>Streptomyces</taxon>
    </lineage>
</organism>
<feature type="domain" description="Histidine kinase/HSP90-like ATPase" evidence="2">
    <location>
        <begin position="23"/>
        <end position="124"/>
    </location>
</feature>
<dbReference type="InterPro" id="IPR036890">
    <property type="entry name" value="HATPase_C_sf"/>
</dbReference>
<gene>
    <name evidence="3" type="ORF">GCM10022384_03790</name>
</gene>
<keyword evidence="1" id="KW-0418">Kinase</keyword>
<comment type="caution">
    <text evidence="3">The sequence shown here is derived from an EMBL/GenBank/DDBJ whole genome shotgun (WGS) entry which is preliminary data.</text>
</comment>
<dbReference type="Proteomes" id="UP001500034">
    <property type="component" value="Unassembled WGS sequence"/>
</dbReference>
<name>A0ABP7NT11_9ACTN</name>
<accession>A0ABP7NT11</accession>
<keyword evidence="1" id="KW-0723">Serine/threonine-protein kinase</keyword>
<evidence type="ECO:0000313" key="3">
    <source>
        <dbReference type="EMBL" id="GAA3953542.1"/>
    </source>
</evidence>
<protein>
    <recommendedName>
        <fullName evidence="2">Histidine kinase/HSP90-like ATPase domain-containing protein</fullName>
    </recommendedName>
</protein>
<dbReference type="Pfam" id="PF13581">
    <property type="entry name" value="HATPase_c_2"/>
    <property type="match status" value="1"/>
</dbReference>